<gene>
    <name evidence="1" type="ORF">VNO78_18588</name>
</gene>
<organism evidence="1 2">
    <name type="scientific">Psophocarpus tetragonolobus</name>
    <name type="common">Winged bean</name>
    <name type="synonym">Dolichos tetragonolobus</name>
    <dbReference type="NCBI Taxonomy" id="3891"/>
    <lineage>
        <taxon>Eukaryota</taxon>
        <taxon>Viridiplantae</taxon>
        <taxon>Streptophyta</taxon>
        <taxon>Embryophyta</taxon>
        <taxon>Tracheophyta</taxon>
        <taxon>Spermatophyta</taxon>
        <taxon>Magnoliopsida</taxon>
        <taxon>eudicotyledons</taxon>
        <taxon>Gunneridae</taxon>
        <taxon>Pentapetalae</taxon>
        <taxon>rosids</taxon>
        <taxon>fabids</taxon>
        <taxon>Fabales</taxon>
        <taxon>Fabaceae</taxon>
        <taxon>Papilionoideae</taxon>
        <taxon>50 kb inversion clade</taxon>
        <taxon>NPAAA clade</taxon>
        <taxon>indigoferoid/millettioid clade</taxon>
        <taxon>Phaseoleae</taxon>
        <taxon>Psophocarpus</taxon>
    </lineage>
</organism>
<evidence type="ECO:0000313" key="2">
    <source>
        <dbReference type="Proteomes" id="UP001386955"/>
    </source>
</evidence>
<evidence type="ECO:0000313" key="1">
    <source>
        <dbReference type="EMBL" id="KAK7397417.1"/>
    </source>
</evidence>
<protein>
    <submittedName>
        <fullName evidence="1">Uncharacterized protein</fullName>
    </submittedName>
</protein>
<sequence>MRVLKLSAKKVWGNSEALMARLPSGDLSYGSFSMASLGITLKPIAQALRNLRKPTALPLEDMIIPV</sequence>
<keyword evidence="2" id="KW-1185">Reference proteome</keyword>
<dbReference type="EMBL" id="JAYMYS010000004">
    <property type="protein sequence ID" value="KAK7397417.1"/>
    <property type="molecule type" value="Genomic_DNA"/>
</dbReference>
<reference evidence="1 2" key="1">
    <citation type="submission" date="2024-01" db="EMBL/GenBank/DDBJ databases">
        <title>The genomes of 5 underutilized Papilionoideae crops provide insights into root nodulation and disease resistanc.</title>
        <authorList>
            <person name="Jiang F."/>
        </authorList>
    </citation>
    <scope>NUCLEOTIDE SEQUENCE [LARGE SCALE GENOMIC DNA]</scope>
    <source>
        <strain evidence="1">DUOXIRENSHENG_FW03</strain>
        <tissue evidence="1">Leaves</tissue>
    </source>
</reference>
<name>A0AAN9SJR2_PSOTE</name>
<comment type="caution">
    <text evidence="1">The sequence shown here is derived from an EMBL/GenBank/DDBJ whole genome shotgun (WGS) entry which is preliminary data.</text>
</comment>
<dbReference type="Proteomes" id="UP001386955">
    <property type="component" value="Unassembled WGS sequence"/>
</dbReference>
<accession>A0AAN9SJR2</accession>
<dbReference type="AlphaFoldDB" id="A0AAN9SJR2"/>
<proteinExistence type="predicted"/>